<name>A0ABX0WAQ5_9RHOB</name>
<dbReference type="InterPro" id="IPR036249">
    <property type="entry name" value="Thioredoxin-like_sf"/>
</dbReference>
<evidence type="ECO:0000259" key="1">
    <source>
        <dbReference type="PROSITE" id="PS50404"/>
    </source>
</evidence>
<proteinExistence type="predicted"/>
<dbReference type="SUPFAM" id="SSF47616">
    <property type="entry name" value="GST C-terminal domain-like"/>
    <property type="match status" value="1"/>
</dbReference>
<dbReference type="Pfam" id="PF02798">
    <property type="entry name" value="GST_N"/>
    <property type="match status" value="1"/>
</dbReference>
<dbReference type="InterPro" id="IPR010987">
    <property type="entry name" value="Glutathione-S-Trfase_C-like"/>
</dbReference>
<evidence type="ECO:0000313" key="4">
    <source>
        <dbReference type="Proteomes" id="UP001429564"/>
    </source>
</evidence>
<dbReference type="SFLD" id="SFLDS00019">
    <property type="entry name" value="Glutathione_Transferase_(cytos"/>
    <property type="match status" value="1"/>
</dbReference>
<keyword evidence="4" id="KW-1185">Reference proteome</keyword>
<dbReference type="InterPro" id="IPR040079">
    <property type="entry name" value="Glutathione_S-Trfase"/>
</dbReference>
<accession>A0ABX0WAQ5</accession>
<feature type="domain" description="GST N-terminal" evidence="1">
    <location>
        <begin position="1"/>
        <end position="81"/>
    </location>
</feature>
<evidence type="ECO:0000313" key="3">
    <source>
        <dbReference type="EMBL" id="NIZ61745.1"/>
    </source>
</evidence>
<comment type="caution">
    <text evidence="3">The sequence shown here is derived from an EMBL/GenBank/DDBJ whole genome shotgun (WGS) entry which is preliminary data.</text>
</comment>
<dbReference type="InterPro" id="IPR004045">
    <property type="entry name" value="Glutathione_S-Trfase_N"/>
</dbReference>
<dbReference type="Gene3D" id="3.40.30.10">
    <property type="entry name" value="Glutaredoxin"/>
    <property type="match status" value="1"/>
</dbReference>
<protein>
    <submittedName>
        <fullName evidence="3">Glutathione S-transferase</fullName>
    </submittedName>
</protein>
<evidence type="ECO:0000259" key="2">
    <source>
        <dbReference type="PROSITE" id="PS50405"/>
    </source>
</evidence>
<dbReference type="CDD" id="cd03047">
    <property type="entry name" value="GST_N_2"/>
    <property type="match status" value="1"/>
</dbReference>
<dbReference type="RefSeq" id="WP_167684380.1">
    <property type="nucleotide sequence ID" value="NZ_QHLQ01000011.1"/>
</dbReference>
<dbReference type="PANTHER" id="PTHR44051:SF19">
    <property type="entry name" value="DISULFIDE-BOND OXIDOREDUCTASE YFCG"/>
    <property type="match status" value="1"/>
</dbReference>
<dbReference type="Pfam" id="PF13410">
    <property type="entry name" value="GST_C_2"/>
    <property type="match status" value="1"/>
</dbReference>
<dbReference type="Gene3D" id="1.20.1050.10">
    <property type="match status" value="1"/>
</dbReference>
<dbReference type="Proteomes" id="UP001429564">
    <property type="component" value="Unassembled WGS sequence"/>
</dbReference>
<dbReference type="PROSITE" id="PS50405">
    <property type="entry name" value="GST_CTER"/>
    <property type="match status" value="1"/>
</dbReference>
<dbReference type="PANTHER" id="PTHR44051">
    <property type="entry name" value="GLUTATHIONE S-TRANSFERASE-RELATED"/>
    <property type="match status" value="1"/>
</dbReference>
<sequence>MLQVLGRPNSVNVQKVMWCTAELGLEVERTDIGGAFGGNDGAEYLSRNPNGKIPTLIDGDYVLWESNAIVRYLCDQYESGNWCPDTAQKRGHANMWMDWYQTALHRPMTVLFWQLIRTKPENRDFAATEAAIGECANFWAMLDQHLTERPYILGGEPTMADIPLGCAAYRWHSMGFERPDLPALRTWWGCISERPAYKEHVMLPLT</sequence>
<reference evidence="3 4" key="1">
    <citation type="submission" date="2018-05" db="EMBL/GenBank/DDBJ databases">
        <authorList>
            <person name="Zhang Y.-J."/>
        </authorList>
    </citation>
    <scope>NUCLEOTIDE SEQUENCE [LARGE SCALE GENOMIC DNA]</scope>
    <source>
        <strain evidence="3 4">CY04</strain>
    </source>
</reference>
<dbReference type="SUPFAM" id="SSF52833">
    <property type="entry name" value="Thioredoxin-like"/>
    <property type="match status" value="1"/>
</dbReference>
<dbReference type="InterPro" id="IPR036282">
    <property type="entry name" value="Glutathione-S-Trfase_C_sf"/>
</dbReference>
<organism evidence="3 4">
    <name type="scientific">Parasedimentitalea denitrificans</name>
    <dbReference type="NCBI Taxonomy" id="2211118"/>
    <lineage>
        <taxon>Bacteria</taxon>
        <taxon>Pseudomonadati</taxon>
        <taxon>Pseudomonadota</taxon>
        <taxon>Alphaproteobacteria</taxon>
        <taxon>Rhodobacterales</taxon>
        <taxon>Paracoccaceae</taxon>
        <taxon>Parasedimentitalea</taxon>
    </lineage>
</organism>
<dbReference type="SFLD" id="SFLDG01150">
    <property type="entry name" value="Main.1:_Beta-like"/>
    <property type="match status" value="1"/>
</dbReference>
<gene>
    <name evidence="3" type="ORF">DL239_12265</name>
</gene>
<dbReference type="EMBL" id="QHLQ01000011">
    <property type="protein sequence ID" value="NIZ61745.1"/>
    <property type="molecule type" value="Genomic_DNA"/>
</dbReference>
<dbReference type="SFLD" id="SFLDG00358">
    <property type="entry name" value="Main_(cytGST)"/>
    <property type="match status" value="1"/>
</dbReference>
<feature type="domain" description="GST C-terminal" evidence="2">
    <location>
        <begin position="86"/>
        <end position="206"/>
    </location>
</feature>
<dbReference type="PROSITE" id="PS50404">
    <property type="entry name" value="GST_NTER"/>
    <property type="match status" value="1"/>
</dbReference>